<accession>A0A846ZEK7</accession>
<keyword evidence="2" id="KW-1185">Reference proteome</keyword>
<comment type="caution">
    <text evidence="1">The sequence shown here is derived from an EMBL/GenBank/DDBJ whole genome shotgun (WGS) entry which is preliminary data.</text>
</comment>
<evidence type="ECO:0000313" key="2">
    <source>
        <dbReference type="Proteomes" id="UP000579250"/>
    </source>
</evidence>
<dbReference type="InterPro" id="IPR029058">
    <property type="entry name" value="AB_hydrolase_fold"/>
</dbReference>
<evidence type="ECO:0000313" key="1">
    <source>
        <dbReference type="EMBL" id="NKZ09093.1"/>
    </source>
</evidence>
<gene>
    <name evidence="1" type="ORF">HGB48_35930</name>
</gene>
<dbReference type="EMBL" id="JAAXPI010000121">
    <property type="protein sequence ID" value="NKZ09093.1"/>
    <property type="molecule type" value="Genomic_DNA"/>
</dbReference>
<dbReference type="Gene3D" id="3.40.50.1820">
    <property type="entry name" value="alpha/beta hydrolase"/>
    <property type="match status" value="1"/>
</dbReference>
<evidence type="ECO:0008006" key="3">
    <source>
        <dbReference type="Google" id="ProtNLM"/>
    </source>
</evidence>
<name>A0A846ZEK7_9ACTN</name>
<sequence>MDSRAREYDNSTKPDLIIFVHGTFSSSDEDAGSRWWQRGSENWNWMQAHLPSGTALLGESFQLFRWDGRNSQASRLSAANKLLALLLELEKQGRNYHLVGHSHGDR</sequence>
<dbReference type="RefSeq" id="WP_157438579.1">
    <property type="nucleotide sequence ID" value="NZ_JAAXPI010000121.1"/>
</dbReference>
<organism evidence="1 2">
    <name type="scientific">Actinomadura latina</name>
    <dbReference type="NCBI Taxonomy" id="163603"/>
    <lineage>
        <taxon>Bacteria</taxon>
        <taxon>Bacillati</taxon>
        <taxon>Actinomycetota</taxon>
        <taxon>Actinomycetes</taxon>
        <taxon>Streptosporangiales</taxon>
        <taxon>Thermomonosporaceae</taxon>
        <taxon>Actinomadura</taxon>
    </lineage>
</organism>
<dbReference type="SUPFAM" id="SSF53474">
    <property type="entry name" value="alpha/beta-Hydrolases"/>
    <property type="match status" value="1"/>
</dbReference>
<dbReference type="Proteomes" id="UP000579250">
    <property type="component" value="Unassembled WGS sequence"/>
</dbReference>
<protein>
    <recommendedName>
        <fullName evidence="3">Alpha/beta hydrolase</fullName>
    </recommendedName>
</protein>
<dbReference type="AlphaFoldDB" id="A0A846ZEK7"/>
<reference evidence="1 2" key="1">
    <citation type="submission" date="2020-04" db="EMBL/GenBank/DDBJ databases">
        <title>MicrobeNet Type strains.</title>
        <authorList>
            <person name="Nicholson A.C."/>
        </authorList>
    </citation>
    <scope>NUCLEOTIDE SEQUENCE [LARGE SCALE GENOMIC DNA]</scope>
    <source>
        <strain evidence="1 2">ATCC BAA-277</strain>
    </source>
</reference>
<proteinExistence type="predicted"/>